<evidence type="ECO:0000256" key="3">
    <source>
        <dbReference type="ARBA" id="ARBA00022679"/>
    </source>
</evidence>
<reference evidence="12 13" key="1">
    <citation type="journal article" date="2018" name="Sci. Rep.">
        <title>Comparative analysis of the Pocillopora damicornis genome highlights role of immune system in coral evolution.</title>
        <authorList>
            <person name="Cunning R."/>
            <person name="Bay R.A."/>
            <person name="Gillette P."/>
            <person name="Baker A.C."/>
            <person name="Traylor-Knowles N."/>
        </authorList>
    </citation>
    <scope>NUCLEOTIDE SEQUENCE [LARGE SCALE GENOMIC DNA]</scope>
    <source>
        <strain evidence="12">RSMAS</strain>
        <tissue evidence="12">Whole animal</tissue>
    </source>
</reference>
<evidence type="ECO:0000256" key="9">
    <source>
        <dbReference type="RuleBase" id="RU364016"/>
    </source>
</evidence>
<dbReference type="Pfam" id="PF07691">
    <property type="entry name" value="PA14"/>
    <property type="match status" value="1"/>
</dbReference>
<dbReference type="InterPro" id="IPR011658">
    <property type="entry name" value="PA14_dom"/>
</dbReference>
<dbReference type="CDD" id="cd00761">
    <property type="entry name" value="Glyco_tranf_GTA_type"/>
    <property type="match status" value="1"/>
</dbReference>
<comment type="caution">
    <text evidence="12">The sequence shown here is derived from an EMBL/GenBank/DDBJ whole genome shotgun (WGS) entry which is preliminary data.</text>
</comment>
<keyword evidence="6" id="KW-1133">Transmembrane helix</keyword>
<dbReference type="PANTHER" id="PTHR12369">
    <property type="entry name" value="CHONDROITIN SYNTHASE"/>
    <property type="match status" value="1"/>
</dbReference>
<dbReference type="InterPro" id="IPR008428">
    <property type="entry name" value="Chond_GalNAc"/>
</dbReference>
<dbReference type="PROSITE" id="PS51820">
    <property type="entry name" value="PA14"/>
    <property type="match status" value="1"/>
</dbReference>
<evidence type="ECO:0000256" key="1">
    <source>
        <dbReference type="ARBA" id="ARBA00004447"/>
    </source>
</evidence>
<evidence type="ECO:0000256" key="10">
    <source>
        <dbReference type="SAM" id="MobiDB-lite"/>
    </source>
</evidence>
<keyword evidence="4" id="KW-0812">Transmembrane</keyword>
<proteinExistence type="inferred from homology"/>
<dbReference type="SUPFAM" id="SSF56988">
    <property type="entry name" value="Anthrax protective antigen"/>
    <property type="match status" value="1"/>
</dbReference>
<comment type="similarity">
    <text evidence="2 9">Belongs to the chondroitin N-acetylgalactosaminyltransferase family.</text>
</comment>
<keyword evidence="3 9" id="KW-0808">Transferase</keyword>
<evidence type="ECO:0000256" key="8">
    <source>
        <dbReference type="ARBA" id="ARBA00023136"/>
    </source>
</evidence>
<protein>
    <recommendedName>
        <fullName evidence="9">Beta-1,4-N-acetylgalactosaminyltransferase</fullName>
        <ecNumber evidence="9">2.4.1.244</ecNumber>
    </recommendedName>
</protein>
<dbReference type="Gene3D" id="3.90.550.10">
    <property type="entry name" value="Spore Coat Polysaccharide Biosynthesis Protein SpsA, Chain A"/>
    <property type="match status" value="1"/>
</dbReference>
<dbReference type="EMBL" id="RCHS01000860">
    <property type="protein sequence ID" value="RMX56344.1"/>
    <property type="molecule type" value="Genomic_DNA"/>
</dbReference>
<keyword evidence="13" id="KW-1185">Reference proteome</keyword>
<dbReference type="STRING" id="46731.A0A3M6US00"/>
<evidence type="ECO:0000256" key="7">
    <source>
        <dbReference type="ARBA" id="ARBA00023034"/>
    </source>
</evidence>
<dbReference type="InterPro" id="IPR051227">
    <property type="entry name" value="CS_glycosyltransferase"/>
</dbReference>
<comment type="subcellular location">
    <subcellularLocation>
        <location evidence="1 9">Golgi apparatus</location>
        <location evidence="1 9">Golgi stack membrane</location>
        <topology evidence="1 9">Single-pass type II membrane protein</topology>
    </subcellularLocation>
</comment>
<keyword evidence="5 9" id="KW-0735">Signal-anchor</keyword>
<dbReference type="PANTHER" id="PTHR12369:SF5">
    <property type="entry name" value="HEXOSYLTRANSFERASE"/>
    <property type="match status" value="1"/>
</dbReference>
<dbReference type="GO" id="GO:0032580">
    <property type="term" value="C:Golgi cisterna membrane"/>
    <property type="evidence" value="ECO:0007669"/>
    <property type="project" value="UniProtKB-SubCell"/>
</dbReference>
<evidence type="ECO:0000259" key="11">
    <source>
        <dbReference type="PROSITE" id="PS51820"/>
    </source>
</evidence>
<evidence type="ECO:0000256" key="2">
    <source>
        <dbReference type="ARBA" id="ARBA00009239"/>
    </source>
</evidence>
<comment type="function">
    <text evidence="9">Transfers N-acetylgalactosamine (GalNAc) from UDP-GalNAc to N-acetylglucosamine-beta-benzyl with a beta-1,4-linkage to form N,N'-diacetyllactosediamine, GalNAc-beta-1,4-GlcNAc structures in N-linked glycans and probably O-linked glycans.</text>
</comment>
<dbReference type="Pfam" id="PF05679">
    <property type="entry name" value="CHGN"/>
    <property type="match status" value="1"/>
</dbReference>
<feature type="domain" description="PA14" evidence="11">
    <location>
        <begin position="110"/>
        <end position="288"/>
    </location>
</feature>
<accession>A0A3M6US00</accession>
<sequence length="706" mass="81517">MKFDRRTPRFPNRIVPQRRTQISSEKLTDPAFLRSNRGLFLHVVNTPAVRTTDTERGTEEGGANYTIKDAQPTPNEDTRNFEKTTGVAKSNEESQTSEASYTGGELSDGEEVTGVNCKQFRNRTSVNGHLNLHEWRGWCGFAVDDLRREPLFPFKPQVNTVLEKFATNVTKRSMSGKRIFGYVHPPITGDFVFAISSADGSELWLSSNDDPKNSKKIAYLGEPGNQYGASTHFGNFQVKASQASEAIRLEVGKAYYVEVLQKQKYGQDHVEVAWKMPGDESLEIIGSQYISQYIDYSAEKAEINARLLCICKDHPTLLFAYDEFMTREQYDLRDDFYSRVEDLPHSEVSDVLPLCPYQPSYVVSKKLKENEAFTGNFIQHPRVFPNDRTDVNMSHDVKNHISWGNKKLEKNDALKIVSSYMEALAKKKGDRFVLKEIVNVEAKDDPKKGTRYLLELELLDKYKEHSVRLSEYVYRPVKNNTDLCDPDGFQWKRNVTVSMVITVKNYGPWIKFLINQLTQIYEKGYDNNFFLVIVDFNSSDIDLFQLRENSGIKDRVAILRHFTEFHKTRALNDGVRYIKDPNSIIFTADLHIKFPVNIFDVVRKHTIQGRSFYSPAVLKLKCGYSITHQQAFWEMMGYGLFGAYKSDWDSFGGMDEVKFTTRWGGEDWDLMDRAIGANLEAERLRLPKLYHYHHERKSDWYEFARM</sequence>
<evidence type="ECO:0000313" key="12">
    <source>
        <dbReference type="EMBL" id="RMX56344.1"/>
    </source>
</evidence>
<evidence type="ECO:0000256" key="5">
    <source>
        <dbReference type="ARBA" id="ARBA00022968"/>
    </source>
</evidence>
<keyword evidence="7 9" id="KW-0333">Golgi apparatus</keyword>
<evidence type="ECO:0000256" key="4">
    <source>
        <dbReference type="ARBA" id="ARBA00022692"/>
    </source>
</evidence>
<dbReference type="GO" id="GO:0033842">
    <property type="term" value="F:N-acetyl-beta-glucosaminyl-derivative 4-beta-N-acetylgalactosaminyltransferase activity"/>
    <property type="evidence" value="ECO:0007669"/>
    <property type="project" value="UniProtKB-EC"/>
</dbReference>
<evidence type="ECO:0000313" key="13">
    <source>
        <dbReference type="Proteomes" id="UP000275408"/>
    </source>
</evidence>
<gene>
    <name evidence="12" type="ORF">pdam_00004463</name>
</gene>
<dbReference type="SUPFAM" id="SSF53448">
    <property type="entry name" value="Nucleotide-diphospho-sugar transferases"/>
    <property type="match status" value="1"/>
</dbReference>
<dbReference type="OrthoDB" id="5971499at2759"/>
<dbReference type="InterPro" id="IPR037524">
    <property type="entry name" value="PA14/GLEYA"/>
</dbReference>
<dbReference type="Proteomes" id="UP000275408">
    <property type="component" value="Unassembled WGS sequence"/>
</dbReference>
<feature type="region of interest" description="Disordered" evidence="10">
    <location>
        <begin position="50"/>
        <end position="110"/>
    </location>
</feature>
<evidence type="ECO:0000256" key="6">
    <source>
        <dbReference type="ARBA" id="ARBA00022989"/>
    </source>
</evidence>
<name>A0A3M6US00_POCDA</name>
<comment type="catalytic activity">
    <reaction evidence="9">
        <text>an N-acetyl-beta-D-glucosaminyl derivative + UDP-N-acetyl-alpha-D-galactosamine = an N-acetyl-beta-D-galactosaminyl-(1-&gt;4)-N-acetyl-beta-D-glucosaminyl derivative + UDP + H(+)</text>
        <dbReference type="Rhea" id="RHEA:20493"/>
        <dbReference type="ChEBI" id="CHEBI:15378"/>
        <dbReference type="ChEBI" id="CHEBI:58223"/>
        <dbReference type="ChEBI" id="CHEBI:61631"/>
        <dbReference type="ChEBI" id="CHEBI:67138"/>
        <dbReference type="ChEBI" id="CHEBI:138027"/>
        <dbReference type="EC" id="2.4.1.244"/>
    </reaction>
</comment>
<dbReference type="SMART" id="SM00758">
    <property type="entry name" value="PA14"/>
    <property type="match status" value="1"/>
</dbReference>
<keyword evidence="8" id="KW-0472">Membrane</keyword>
<dbReference type="InterPro" id="IPR029044">
    <property type="entry name" value="Nucleotide-diphossugar_trans"/>
</dbReference>
<organism evidence="12 13">
    <name type="scientific">Pocillopora damicornis</name>
    <name type="common">Cauliflower coral</name>
    <name type="synonym">Millepora damicornis</name>
    <dbReference type="NCBI Taxonomy" id="46731"/>
    <lineage>
        <taxon>Eukaryota</taxon>
        <taxon>Metazoa</taxon>
        <taxon>Cnidaria</taxon>
        <taxon>Anthozoa</taxon>
        <taxon>Hexacorallia</taxon>
        <taxon>Scleractinia</taxon>
        <taxon>Astrocoeniina</taxon>
        <taxon>Pocilloporidae</taxon>
        <taxon>Pocillopora</taxon>
    </lineage>
</organism>
<dbReference type="AlphaFoldDB" id="A0A3M6US00"/>
<dbReference type="EC" id="2.4.1.244" evidence="9"/>